<dbReference type="RefSeq" id="XP_024361989.1">
    <property type="nucleotide sequence ID" value="XM_024506221.2"/>
</dbReference>
<dbReference type="Gramene" id="Pp3c23_830V3.2">
    <property type="protein sequence ID" value="Pp3c23_830V3.2"/>
    <property type="gene ID" value="Pp3c23_830"/>
</dbReference>
<keyword evidence="4" id="KW-1185">Reference proteome</keyword>
<reference evidence="3" key="3">
    <citation type="submission" date="2020-12" db="UniProtKB">
        <authorList>
            <consortium name="EnsemblPlants"/>
        </authorList>
    </citation>
    <scope>IDENTIFICATION</scope>
</reference>
<feature type="region of interest" description="Disordered" evidence="1">
    <location>
        <begin position="275"/>
        <end position="370"/>
    </location>
</feature>
<gene>
    <name evidence="3" type="primary">LOC112275665</name>
    <name evidence="2" type="ORF">PHYPA_027498</name>
</gene>
<dbReference type="Gramene" id="Pp3c23_830V3.3">
    <property type="protein sequence ID" value="Pp3c23_830V3.3"/>
    <property type="gene ID" value="Pp3c23_830"/>
</dbReference>
<evidence type="ECO:0000256" key="1">
    <source>
        <dbReference type="SAM" id="MobiDB-lite"/>
    </source>
</evidence>
<dbReference type="GeneID" id="112275665"/>
<dbReference type="EnsemblPlants" id="Pp3c23_830V3.1">
    <property type="protein sequence ID" value="Pp3c23_830V3.1"/>
    <property type="gene ID" value="Pp3c23_830"/>
</dbReference>
<reference evidence="2 4" key="1">
    <citation type="journal article" date="2008" name="Science">
        <title>The Physcomitrella genome reveals evolutionary insights into the conquest of land by plants.</title>
        <authorList>
            <person name="Rensing S."/>
            <person name="Lang D."/>
            <person name="Zimmer A."/>
            <person name="Terry A."/>
            <person name="Salamov A."/>
            <person name="Shapiro H."/>
            <person name="Nishiyama T."/>
            <person name="Perroud P.-F."/>
            <person name="Lindquist E."/>
            <person name="Kamisugi Y."/>
            <person name="Tanahashi T."/>
            <person name="Sakakibara K."/>
            <person name="Fujita T."/>
            <person name="Oishi K."/>
            <person name="Shin-I T."/>
            <person name="Kuroki Y."/>
            <person name="Toyoda A."/>
            <person name="Suzuki Y."/>
            <person name="Hashimoto A."/>
            <person name="Yamaguchi K."/>
            <person name="Sugano A."/>
            <person name="Kohara Y."/>
            <person name="Fujiyama A."/>
            <person name="Anterola A."/>
            <person name="Aoki S."/>
            <person name="Ashton N."/>
            <person name="Barbazuk W.B."/>
            <person name="Barker E."/>
            <person name="Bennetzen J."/>
            <person name="Bezanilla M."/>
            <person name="Blankenship R."/>
            <person name="Cho S.H."/>
            <person name="Dutcher S."/>
            <person name="Estelle M."/>
            <person name="Fawcett J.A."/>
            <person name="Gundlach H."/>
            <person name="Hanada K."/>
            <person name="Heyl A."/>
            <person name="Hicks K.A."/>
            <person name="Hugh J."/>
            <person name="Lohr M."/>
            <person name="Mayer K."/>
            <person name="Melkozernov A."/>
            <person name="Murata T."/>
            <person name="Nelson D."/>
            <person name="Pils B."/>
            <person name="Prigge M."/>
            <person name="Reiss B."/>
            <person name="Renner T."/>
            <person name="Rombauts S."/>
            <person name="Rushton P."/>
            <person name="Sanderfoot A."/>
            <person name="Schween G."/>
            <person name="Shiu S.-H."/>
            <person name="Stueber K."/>
            <person name="Theodoulou F.L."/>
            <person name="Tu H."/>
            <person name="Van de Peer Y."/>
            <person name="Verrier P.J."/>
            <person name="Waters E."/>
            <person name="Wood A."/>
            <person name="Yang L."/>
            <person name="Cove D."/>
            <person name="Cuming A."/>
            <person name="Hasebe M."/>
            <person name="Lucas S."/>
            <person name="Mishler D.B."/>
            <person name="Reski R."/>
            <person name="Grigoriev I."/>
            <person name="Quatrano R.S."/>
            <person name="Boore J.L."/>
        </authorList>
    </citation>
    <scope>NUCLEOTIDE SEQUENCE [LARGE SCALE GENOMIC DNA]</scope>
    <source>
        <strain evidence="3 4">cv. Gransden 2004</strain>
    </source>
</reference>
<dbReference type="Proteomes" id="UP000006727">
    <property type="component" value="Chromosome 23"/>
</dbReference>
<reference evidence="2 4" key="2">
    <citation type="journal article" date="2018" name="Plant J.">
        <title>The Physcomitrella patens chromosome-scale assembly reveals moss genome structure and evolution.</title>
        <authorList>
            <person name="Lang D."/>
            <person name="Ullrich K.K."/>
            <person name="Murat F."/>
            <person name="Fuchs J."/>
            <person name="Jenkins J."/>
            <person name="Haas F.B."/>
            <person name="Piednoel M."/>
            <person name="Gundlach H."/>
            <person name="Van Bel M."/>
            <person name="Meyberg R."/>
            <person name="Vives C."/>
            <person name="Morata J."/>
            <person name="Symeonidi A."/>
            <person name="Hiss M."/>
            <person name="Muchero W."/>
            <person name="Kamisugi Y."/>
            <person name="Saleh O."/>
            <person name="Blanc G."/>
            <person name="Decker E.L."/>
            <person name="van Gessel N."/>
            <person name="Grimwood J."/>
            <person name="Hayes R.D."/>
            <person name="Graham S.W."/>
            <person name="Gunter L.E."/>
            <person name="McDaniel S.F."/>
            <person name="Hoernstein S.N.W."/>
            <person name="Larsson A."/>
            <person name="Li F.W."/>
            <person name="Perroud P.F."/>
            <person name="Phillips J."/>
            <person name="Ranjan P."/>
            <person name="Rokshar D.S."/>
            <person name="Rothfels C.J."/>
            <person name="Schneider L."/>
            <person name="Shu S."/>
            <person name="Stevenson D.W."/>
            <person name="Thummler F."/>
            <person name="Tillich M."/>
            <person name="Villarreal Aguilar J.C."/>
            <person name="Widiez T."/>
            <person name="Wong G.K."/>
            <person name="Wymore A."/>
            <person name="Zhang Y."/>
            <person name="Zimmer A.D."/>
            <person name="Quatrano R.S."/>
            <person name="Mayer K.F.X."/>
            <person name="Goodstein D."/>
            <person name="Casacuberta J.M."/>
            <person name="Vandepoele K."/>
            <person name="Reski R."/>
            <person name="Cuming A.C."/>
            <person name="Tuskan G.A."/>
            <person name="Maumus F."/>
            <person name="Salse J."/>
            <person name="Schmutz J."/>
            <person name="Rensing S.A."/>
        </authorList>
    </citation>
    <scope>NUCLEOTIDE SEQUENCE [LARGE SCALE GENOMIC DNA]</scope>
    <source>
        <strain evidence="3 4">cv. Gransden 2004</strain>
    </source>
</reference>
<accession>A0A2K1IHP9</accession>
<evidence type="ECO:0000313" key="3">
    <source>
        <dbReference type="EnsemblPlants" id="Pp3c23_830V3.1"/>
    </source>
</evidence>
<feature type="compositionally biased region" description="Basic and acidic residues" evidence="1">
    <location>
        <begin position="341"/>
        <end position="370"/>
    </location>
</feature>
<dbReference type="KEGG" id="ppp:112275665"/>
<dbReference type="Gramene" id="Pp3c23_830V3.1">
    <property type="protein sequence ID" value="Pp3c23_830V3.1"/>
    <property type="gene ID" value="Pp3c23_830"/>
</dbReference>
<dbReference type="EnsemblPlants" id="Pp3c23_830V3.2">
    <property type="protein sequence ID" value="Pp3c23_830V3.2"/>
    <property type="gene ID" value="Pp3c23_830"/>
</dbReference>
<feature type="compositionally biased region" description="Low complexity" evidence="1">
    <location>
        <begin position="293"/>
        <end position="312"/>
    </location>
</feature>
<organism evidence="2">
    <name type="scientific">Physcomitrium patens</name>
    <name type="common">Spreading-leaved earth moss</name>
    <name type="synonym">Physcomitrella patens</name>
    <dbReference type="NCBI Taxonomy" id="3218"/>
    <lineage>
        <taxon>Eukaryota</taxon>
        <taxon>Viridiplantae</taxon>
        <taxon>Streptophyta</taxon>
        <taxon>Embryophyta</taxon>
        <taxon>Bryophyta</taxon>
        <taxon>Bryophytina</taxon>
        <taxon>Bryopsida</taxon>
        <taxon>Funariidae</taxon>
        <taxon>Funariales</taxon>
        <taxon>Funariaceae</taxon>
        <taxon>Physcomitrium</taxon>
    </lineage>
</organism>
<feature type="compositionally biased region" description="Low complexity" evidence="1">
    <location>
        <begin position="275"/>
        <end position="285"/>
    </location>
</feature>
<evidence type="ECO:0000313" key="2">
    <source>
        <dbReference type="EMBL" id="PNR28806.1"/>
    </source>
</evidence>
<dbReference type="AlphaFoldDB" id="A0A2K1IHP9"/>
<dbReference type="EMBL" id="ABEU02000023">
    <property type="protein sequence ID" value="PNR28806.1"/>
    <property type="molecule type" value="Genomic_DNA"/>
</dbReference>
<name>A0A2K1IHP9_PHYPA</name>
<evidence type="ECO:0000313" key="4">
    <source>
        <dbReference type="Proteomes" id="UP000006727"/>
    </source>
</evidence>
<proteinExistence type="predicted"/>
<sequence>MAMLKAFRLAPAKTSIDGLIQHYHSDSHQSEVVVVSTGRRWQKIKTVKTSLAIVNRWRKTLEAGHSNKTVTVVLAATVNTSKANPTLNVIEIAGDTAIKSGRPNQKNRSFQRQLQPNEVQPQAITIKSAHQNGQSKNLIPCLQDGAIVLVVYAILAGEKVPPKHATIVICVAAILCALGKHRKVCKPSGAIRWQVRNHTPLNTESLLLGVIGPALFGSVQAEGSAENSSSNSEHANFGRDYDTLKIAATLAAIGLCLWFKLNGQNAAQQVAAQQAPPAPQVAQQQAPPPQIPPQQQVAAQQAPPAPQVAQQQAPPPQIPPQQQVAPPQQVPPLEPVDIDEILGRDLEPFKKNDDRLEIHPCINHEGEHQG</sequence>
<protein>
    <submittedName>
        <fullName evidence="2 3">Uncharacterized protein</fullName>
    </submittedName>
</protein>
<dbReference type="EnsemblPlants" id="Pp3c23_830V3.3">
    <property type="protein sequence ID" value="Pp3c23_830V3.3"/>
    <property type="gene ID" value="Pp3c23_830"/>
</dbReference>
<dbReference type="PaxDb" id="3218-PP1S210_61V6.1"/>